<comment type="caution">
    <text evidence="2">The sequence shown here is derived from an EMBL/GenBank/DDBJ whole genome shotgun (WGS) entry which is preliminary data.</text>
</comment>
<accession>A0AAE1CR47</accession>
<sequence length="98" mass="10936">MKLISWGSFCALINGNCLYIIINVALDKPQPQRSLRALSRPEFRQTFMGFALDAGQLELWSAEFPDKTVQQIRKYGAGALDLHANKLFAFCSGCLNVP</sequence>
<gene>
    <name evidence="2" type="ORF">RRG08_034938</name>
</gene>
<feature type="transmembrane region" description="Helical" evidence="1">
    <location>
        <begin position="6"/>
        <end position="26"/>
    </location>
</feature>
<protein>
    <submittedName>
        <fullName evidence="2">Uncharacterized protein</fullName>
    </submittedName>
</protein>
<reference evidence="2" key="1">
    <citation type="journal article" date="2023" name="G3 (Bethesda)">
        <title>A reference genome for the long-term kleptoplast-retaining sea slug Elysia crispata morphotype clarki.</title>
        <authorList>
            <person name="Eastman K.E."/>
            <person name="Pendleton A.L."/>
            <person name="Shaikh M.A."/>
            <person name="Suttiyut T."/>
            <person name="Ogas R."/>
            <person name="Tomko P."/>
            <person name="Gavelis G."/>
            <person name="Widhalm J.R."/>
            <person name="Wisecaver J.H."/>
        </authorList>
    </citation>
    <scope>NUCLEOTIDE SEQUENCE</scope>
    <source>
        <strain evidence="2">ECLA1</strain>
    </source>
</reference>
<evidence type="ECO:0000256" key="1">
    <source>
        <dbReference type="SAM" id="Phobius"/>
    </source>
</evidence>
<keyword evidence="1" id="KW-0812">Transmembrane</keyword>
<evidence type="ECO:0000313" key="3">
    <source>
        <dbReference type="Proteomes" id="UP001283361"/>
    </source>
</evidence>
<dbReference type="Proteomes" id="UP001283361">
    <property type="component" value="Unassembled WGS sequence"/>
</dbReference>
<organism evidence="2 3">
    <name type="scientific">Elysia crispata</name>
    <name type="common">lettuce slug</name>
    <dbReference type="NCBI Taxonomy" id="231223"/>
    <lineage>
        <taxon>Eukaryota</taxon>
        <taxon>Metazoa</taxon>
        <taxon>Spiralia</taxon>
        <taxon>Lophotrochozoa</taxon>
        <taxon>Mollusca</taxon>
        <taxon>Gastropoda</taxon>
        <taxon>Heterobranchia</taxon>
        <taxon>Euthyneura</taxon>
        <taxon>Panpulmonata</taxon>
        <taxon>Sacoglossa</taxon>
        <taxon>Placobranchoidea</taxon>
        <taxon>Plakobranchidae</taxon>
        <taxon>Elysia</taxon>
    </lineage>
</organism>
<keyword evidence="1" id="KW-1133">Transmembrane helix</keyword>
<name>A0AAE1CR47_9GAST</name>
<keyword evidence="1" id="KW-0472">Membrane</keyword>
<evidence type="ECO:0000313" key="2">
    <source>
        <dbReference type="EMBL" id="KAK3730192.1"/>
    </source>
</evidence>
<dbReference type="AlphaFoldDB" id="A0AAE1CR47"/>
<keyword evidence="3" id="KW-1185">Reference proteome</keyword>
<proteinExistence type="predicted"/>
<dbReference type="EMBL" id="JAWDGP010007087">
    <property type="protein sequence ID" value="KAK3730192.1"/>
    <property type="molecule type" value="Genomic_DNA"/>
</dbReference>